<proteinExistence type="predicted"/>
<evidence type="ECO:0000313" key="2">
    <source>
        <dbReference type="EMBL" id="CAK0865200.1"/>
    </source>
</evidence>
<keyword evidence="3" id="KW-1185">Reference proteome</keyword>
<organism evidence="2 3">
    <name type="scientific">Prorocentrum cordatum</name>
    <dbReference type="NCBI Taxonomy" id="2364126"/>
    <lineage>
        <taxon>Eukaryota</taxon>
        <taxon>Sar</taxon>
        <taxon>Alveolata</taxon>
        <taxon>Dinophyceae</taxon>
        <taxon>Prorocentrales</taxon>
        <taxon>Prorocentraceae</taxon>
        <taxon>Prorocentrum</taxon>
    </lineage>
</organism>
<name>A0ABN9UY70_9DINO</name>
<feature type="region of interest" description="Disordered" evidence="1">
    <location>
        <begin position="1"/>
        <end position="98"/>
    </location>
</feature>
<comment type="caution">
    <text evidence="2">The sequence shown here is derived from an EMBL/GenBank/DDBJ whole genome shotgun (WGS) entry which is preliminary data.</text>
</comment>
<feature type="non-terminal residue" evidence="2">
    <location>
        <position position="1"/>
    </location>
</feature>
<dbReference type="Proteomes" id="UP001189429">
    <property type="component" value="Unassembled WGS sequence"/>
</dbReference>
<evidence type="ECO:0000256" key="1">
    <source>
        <dbReference type="SAM" id="MobiDB-lite"/>
    </source>
</evidence>
<gene>
    <name evidence="2" type="ORF">PCOR1329_LOCUS52783</name>
</gene>
<sequence>GRLQRVLRQRPRAGVRRRDGGQGALLAAAGAGGQPLPHPGRHHLPAEVGRHEAGPDLEEEGGHPVDQPRPGHDQGAEPRRVWPAPGPGGAERRGSVGARKIWVLRHGCPGPGEAS</sequence>
<accession>A0ABN9UY70</accession>
<protein>
    <submittedName>
        <fullName evidence="2">Uncharacterized protein</fullName>
    </submittedName>
</protein>
<dbReference type="EMBL" id="CAUYUJ010016426">
    <property type="protein sequence ID" value="CAK0865200.1"/>
    <property type="molecule type" value="Genomic_DNA"/>
</dbReference>
<feature type="compositionally biased region" description="Basic and acidic residues" evidence="1">
    <location>
        <begin position="69"/>
        <end position="80"/>
    </location>
</feature>
<feature type="compositionally biased region" description="Basic and acidic residues" evidence="1">
    <location>
        <begin position="44"/>
        <end position="54"/>
    </location>
</feature>
<reference evidence="2" key="1">
    <citation type="submission" date="2023-10" db="EMBL/GenBank/DDBJ databases">
        <authorList>
            <person name="Chen Y."/>
            <person name="Shah S."/>
            <person name="Dougan E. K."/>
            <person name="Thang M."/>
            <person name="Chan C."/>
        </authorList>
    </citation>
    <scope>NUCLEOTIDE SEQUENCE [LARGE SCALE GENOMIC DNA]</scope>
</reference>
<evidence type="ECO:0000313" key="3">
    <source>
        <dbReference type="Proteomes" id="UP001189429"/>
    </source>
</evidence>
<feature type="non-terminal residue" evidence="2">
    <location>
        <position position="115"/>
    </location>
</feature>
<feature type="compositionally biased region" description="Basic residues" evidence="1">
    <location>
        <begin position="1"/>
        <end position="15"/>
    </location>
</feature>